<feature type="domain" description="HMA" evidence="3">
    <location>
        <begin position="8"/>
        <end position="71"/>
    </location>
</feature>
<evidence type="ECO:0000259" key="3">
    <source>
        <dbReference type="PROSITE" id="PS50846"/>
    </source>
</evidence>
<dbReference type="InParanoid" id="A0A200PWJ4"/>
<evidence type="ECO:0000256" key="1">
    <source>
        <dbReference type="ARBA" id="ARBA00022723"/>
    </source>
</evidence>
<accession>A0A200PWJ4</accession>
<evidence type="ECO:0000313" key="5">
    <source>
        <dbReference type="Proteomes" id="UP000195402"/>
    </source>
</evidence>
<dbReference type="Gene3D" id="3.30.70.100">
    <property type="match status" value="1"/>
</dbReference>
<dbReference type="PANTHER" id="PTHR22814:SF320">
    <property type="entry name" value="OS01G0309800 PROTEIN"/>
    <property type="match status" value="1"/>
</dbReference>
<dbReference type="AlphaFoldDB" id="A0A200PWJ4"/>
<dbReference type="Pfam" id="PF00403">
    <property type="entry name" value="HMA"/>
    <property type="match status" value="1"/>
</dbReference>
<dbReference type="PANTHER" id="PTHR22814">
    <property type="entry name" value="COPPER TRANSPORT PROTEIN ATOX1-RELATED"/>
    <property type="match status" value="1"/>
</dbReference>
<protein>
    <submittedName>
        <fullName evidence="4">Heavy metal-associated domain</fullName>
    </submittedName>
</protein>
<dbReference type="InterPro" id="IPR036163">
    <property type="entry name" value="HMA_dom_sf"/>
</dbReference>
<dbReference type="Proteomes" id="UP000195402">
    <property type="component" value="Unassembled WGS sequence"/>
</dbReference>
<dbReference type="CDD" id="cd00371">
    <property type="entry name" value="HMA"/>
    <property type="match status" value="1"/>
</dbReference>
<feature type="region of interest" description="Disordered" evidence="2">
    <location>
        <begin position="77"/>
        <end position="129"/>
    </location>
</feature>
<evidence type="ECO:0000313" key="4">
    <source>
        <dbReference type="EMBL" id="OVA02593.1"/>
    </source>
</evidence>
<proteinExistence type="predicted"/>
<dbReference type="SUPFAM" id="SSF55008">
    <property type="entry name" value="HMA, heavy metal-associated domain"/>
    <property type="match status" value="1"/>
</dbReference>
<name>A0A200PWJ4_MACCD</name>
<dbReference type="STRING" id="56857.A0A200PWJ4"/>
<reference evidence="4 5" key="1">
    <citation type="journal article" date="2017" name="Mol. Plant">
        <title>The Genome of Medicinal Plant Macleaya cordata Provides New Insights into Benzylisoquinoline Alkaloids Metabolism.</title>
        <authorList>
            <person name="Liu X."/>
            <person name="Liu Y."/>
            <person name="Huang P."/>
            <person name="Ma Y."/>
            <person name="Qing Z."/>
            <person name="Tang Q."/>
            <person name="Cao H."/>
            <person name="Cheng P."/>
            <person name="Zheng Y."/>
            <person name="Yuan Z."/>
            <person name="Zhou Y."/>
            <person name="Liu J."/>
            <person name="Tang Z."/>
            <person name="Zhuo Y."/>
            <person name="Zhang Y."/>
            <person name="Yu L."/>
            <person name="Huang J."/>
            <person name="Yang P."/>
            <person name="Peng Q."/>
            <person name="Zhang J."/>
            <person name="Jiang W."/>
            <person name="Zhang Z."/>
            <person name="Lin K."/>
            <person name="Ro D.K."/>
            <person name="Chen X."/>
            <person name="Xiong X."/>
            <person name="Shang Y."/>
            <person name="Huang S."/>
            <person name="Zeng J."/>
        </authorList>
    </citation>
    <scope>NUCLEOTIDE SEQUENCE [LARGE SCALE GENOMIC DNA]</scope>
    <source>
        <strain evidence="5">cv. BLH2017</strain>
        <tissue evidence="4">Root</tissue>
    </source>
</reference>
<dbReference type="PROSITE" id="PS50846">
    <property type="entry name" value="HMA_2"/>
    <property type="match status" value="1"/>
</dbReference>
<dbReference type="GO" id="GO:0046872">
    <property type="term" value="F:metal ion binding"/>
    <property type="evidence" value="ECO:0007669"/>
    <property type="project" value="UniProtKB-KW"/>
</dbReference>
<keyword evidence="1" id="KW-0479">Metal-binding</keyword>
<dbReference type="EMBL" id="MVGT01003949">
    <property type="protein sequence ID" value="OVA02593.1"/>
    <property type="molecule type" value="Genomic_DNA"/>
</dbReference>
<organism evidence="4 5">
    <name type="scientific">Macleaya cordata</name>
    <name type="common">Five-seeded plume-poppy</name>
    <name type="synonym">Bocconia cordata</name>
    <dbReference type="NCBI Taxonomy" id="56857"/>
    <lineage>
        <taxon>Eukaryota</taxon>
        <taxon>Viridiplantae</taxon>
        <taxon>Streptophyta</taxon>
        <taxon>Embryophyta</taxon>
        <taxon>Tracheophyta</taxon>
        <taxon>Spermatophyta</taxon>
        <taxon>Magnoliopsida</taxon>
        <taxon>Ranunculales</taxon>
        <taxon>Papaveraceae</taxon>
        <taxon>Papaveroideae</taxon>
        <taxon>Macleaya</taxon>
    </lineage>
</organism>
<feature type="compositionally biased region" description="Pro residues" evidence="2">
    <location>
        <begin position="87"/>
        <end position="124"/>
    </location>
</feature>
<dbReference type="OrthoDB" id="1919822at2759"/>
<evidence type="ECO:0000256" key="2">
    <source>
        <dbReference type="SAM" id="MobiDB-lite"/>
    </source>
</evidence>
<dbReference type="OMA" id="ATICSHL"/>
<sequence>MVPELEKPRIIEIQVRMDCNGCVQKIKKALHGINGIYDVYIDFPQQKLTVVGWADPEKIVKAIKKTRKIIASVCVHTDEASEAPPQAQEPPPPEGEEPPPNTESPPDEPIPLPEPPKDPPPPENPALEIHPSPVAAEAIENQPQHHPGPRDVEEIHVIHHHQHEYGGQLNSYPPETRHGYWSNYPKVHGFRPEPPVYSHVFRPEPPVYVSHSYNTYKPSPYVSEYEYVRSPPRHTRFSRTEHYYSEDYHNHDNGYQNRDNGNGNNITSIFSDENPNACRIV</sequence>
<comment type="caution">
    <text evidence="4">The sequence shown here is derived from an EMBL/GenBank/DDBJ whole genome shotgun (WGS) entry which is preliminary data.</text>
</comment>
<keyword evidence="5" id="KW-1185">Reference proteome</keyword>
<gene>
    <name evidence="4" type="ORF">BVC80_9091g100</name>
</gene>
<dbReference type="InterPro" id="IPR006121">
    <property type="entry name" value="HMA_dom"/>
</dbReference>